<keyword evidence="3" id="KW-0479">Metal-binding</keyword>
<accession>A0ABW1ZV09</accession>
<comment type="similarity">
    <text evidence="2">Belongs to the cation transport ATPase (P-type) (TC 3.A.3) family. Type IB subfamily.</text>
</comment>
<name>A0ABW1ZV09_9DEIO</name>
<dbReference type="Proteomes" id="UP001596317">
    <property type="component" value="Unassembled WGS sequence"/>
</dbReference>
<keyword evidence="5" id="KW-0067">ATP-binding</keyword>
<keyword evidence="10" id="KW-1185">Reference proteome</keyword>
<dbReference type="Pfam" id="PF00702">
    <property type="entry name" value="Hydrolase"/>
    <property type="match status" value="1"/>
</dbReference>
<dbReference type="InterPro" id="IPR023214">
    <property type="entry name" value="HAD_sf"/>
</dbReference>
<dbReference type="RefSeq" id="WP_380059227.1">
    <property type="nucleotide sequence ID" value="NZ_JBHSWB010000003.1"/>
</dbReference>
<keyword evidence="6" id="KW-0460">Magnesium</keyword>
<evidence type="ECO:0000256" key="1">
    <source>
        <dbReference type="ARBA" id="ARBA00004141"/>
    </source>
</evidence>
<dbReference type="InterPro" id="IPR036412">
    <property type="entry name" value="HAD-like_sf"/>
</dbReference>
<evidence type="ECO:0000256" key="6">
    <source>
        <dbReference type="ARBA" id="ARBA00022842"/>
    </source>
</evidence>
<dbReference type="SUPFAM" id="SSF56784">
    <property type="entry name" value="HAD-like"/>
    <property type="match status" value="1"/>
</dbReference>
<evidence type="ECO:0000256" key="5">
    <source>
        <dbReference type="ARBA" id="ARBA00022840"/>
    </source>
</evidence>
<dbReference type="PANTHER" id="PTHR43079">
    <property type="entry name" value="PROBABLE CADMIUM/ZINC-TRANSPORTING ATPASE HMA1"/>
    <property type="match status" value="1"/>
</dbReference>
<evidence type="ECO:0000313" key="9">
    <source>
        <dbReference type="EMBL" id="MFC6663517.1"/>
    </source>
</evidence>
<evidence type="ECO:0000256" key="3">
    <source>
        <dbReference type="ARBA" id="ARBA00022723"/>
    </source>
</evidence>
<keyword evidence="8" id="KW-0812">Transmembrane</keyword>
<dbReference type="InterPro" id="IPR051949">
    <property type="entry name" value="Cation_Transport_ATPase"/>
</dbReference>
<keyword evidence="4" id="KW-0547">Nucleotide-binding</keyword>
<comment type="caution">
    <text evidence="9">The sequence shown here is derived from an EMBL/GenBank/DDBJ whole genome shotgun (WGS) entry which is preliminary data.</text>
</comment>
<evidence type="ECO:0000256" key="8">
    <source>
        <dbReference type="SAM" id="Phobius"/>
    </source>
</evidence>
<organism evidence="9 10">
    <name type="scientific">Deinococcus multiflagellatus</name>
    <dbReference type="NCBI Taxonomy" id="1656887"/>
    <lineage>
        <taxon>Bacteria</taxon>
        <taxon>Thermotogati</taxon>
        <taxon>Deinococcota</taxon>
        <taxon>Deinococci</taxon>
        <taxon>Deinococcales</taxon>
        <taxon>Deinococcaceae</taxon>
        <taxon>Deinococcus</taxon>
    </lineage>
</organism>
<proteinExistence type="inferred from homology"/>
<sequence>MRQALAELRGSGAARLVMLTGDRREVAQAVAQDTGVDDFRAELLPEDKLRLIAELPAPVAMVGDGVNDAPALARADLGVAVASGTDVAIASADVVLMRSDLGKLAGAVRLARAARRTVALNLTFAFGVMVVVAPLAVAGQVPLPLGVLAHEGGTVFVVFMGLRLLRLRL</sequence>
<keyword evidence="7" id="KW-1278">Translocase</keyword>
<gene>
    <name evidence="9" type="ORF">ACFP90_26205</name>
</gene>
<dbReference type="EMBL" id="JBHSWB010000003">
    <property type="protein sequence ID" value="MFC6663517.1"/>
    <property type="molecule type" value="Genomic_DNA"/>
</dbReference>
<evidence type="ECO:0000256" key="4">
    <source>
        <dbReference type="ARBA" id="ARBA00022741"/>
    </source>
</evidence>
<feature type="transmembrane region" description="Helical" evidence="8">
    <location>
        <begin position="143"/>
        <end position="165"/>
    </location>
</feature>
<dbReference type="InterPro" id="IPR001757">
    <property type="entry name" value="P_typ_ATPase"/>
</dbReference>
<dbReference type="PRINTS" id="PR00119">
    <property type="entry name" value="CATATPASE"/>
</dbReference>
<dbReference type="Gene3D" id="3.40.50.1000">
    <property type="entry name" value="HAD superfamily/HAD-like"/>
    <property type="match status" value="1"/>
</dbReference>
<feature type="transmembrane region" description="Helical" evidence="8">
    <location>
        <begin position="118"/>
        <end position="137"/>
    </location>
</feature>
<keyword evidence="8" id="KW-0472">Membrane</keyword>
<evidence type="ECO:0000313" key="10">
    <source>
        <dbReference type="Proteomes" id="UP001596317"/>
    </source>
</evidence>
<protein>
    <submittedName>
        <fullName evidence="9">HAD-IC family P-type ATPase</fullName>
    </submittedName>
</protein>
<dbReference type="NCBIfam" id="TIGR01494">
    <property type="entry name" value="ATPase_P-type"/>
    <property type="match status" value="1"/>
</dbReference>
<comment type="subcellular location">
    <subcellularLocation>
        <location evidence="1">Membrane</location>
        <topology evidence="1">Multi-pass membrane protein</topology>
    </subcellularLocation>
</comment>
<evidence type="ECO:0000256" key="7">
    <source>
        <dbReference type="ARBA" id="ARBA00022967"/>
    </source>
</evidence>
<reference evidence="10" key="1">
    <citation type="journal article" date="2019" name="Int. J. Syst. Evol. Microbiol.">
        <title>The Global Catalogue of Microorganisms (GCM) 10K type strain sequencing project: providing services to taxonomists for standard genome sequencing and annotation.</title>
        <authorList>
            <consortium name="The Broad Institute Genomics Platform"/>
            <consortium name="The Broad Institute Genome Sequencing Center for Infectious Disease"/>
            <person name="Wu L."/>
            <person name="Ma J."/>
        </authorList>
    </citation>
    <scope>NUCLEOTIDE SEQUENCE [LARGE SCALE GENOMIC DNA]</scope>
    <source>
        <strain evidence="10">CCUG 63830</strain>
    </source>
</reference>
<evidence type="ECO:0000256" key="2">
    <source>
        <dbReference type="ARBA" id="ARBA00006024"/>
    </source>
</evidence>
<keyword evidence="8" id="KW-1133">Transmembrane helix</keyword>
<dbReference type="PANTHER" id="PTHR43079:SF1">
    <property type="entry name" value="CADMIUM_ZINC-TRANSPORTING ATPASE HMA1, CHLOROPLASTIC-RELATED"/>
    <property type="match status" value="1"/>
</dbReference>